<organism evidence="9 10">
    <name type="scientific">Clostridium thermosuccinogenes</name>
    <dbReference type="NCBI Taxonomy" id="84032"/>
    <lineage>
        <taxon>Bacteria</taxon>
        <taxon>Bacillati</taxon>
        <taxon>Bacillota</taxon>
        <taxon>Clostridia</taxon>
        <taxon>Eubacteriales</taxon>
        <taxon>Clostridiaceae</taxon>
        <taxon>Clostridium</taxon>
    </lineage>
</organism>
<evidence type="ECO:0000313" key="9">
    <source>
        <dbReference type="EMBL" id="PNT96222.1"/>
    </source>
</evidence>
<feature type="domain" description="Polysaccharide chain length determinant N-terminal" evidence="8">
    <location>
        <begin position="7"/>
        <end position="93"/>
    </location>
</feature>
<dbReference type="Proteomes" id="UP000236151">
    <property type="component" value="Unassembled WGS sequence"/>
</dbReference>
<comment type="similarity">
    <text evidence="2">Belongs to the CpsC/CapA family.</text>
</comment>
<accession>A0A2K2F953</accession>
<keyword evidence="3" id="KW-1003">Cell membrane</keyword>
<sequence>MEVYTMEEISLRELIEILLKKKWIIVITTVACMLAGAVLSFFVLDPVYEAKSTFMVTPISLASGINPNSTIIFSGDVESLDSTKELENKMLGSVLRQVRYPQISISKMVAYMKSTDYITKVLKEFDVDLEKYDYTENISISGNDQTNIISVSVKYNDADTAIGIKDALIAYLPECVIDEVNKQLNVSEDFLNQGIDREIQKMYSLKESLNGFGVELGEKDKLPVGKQEEYQRIYNDYLLSTQTLDAYQTVKKEFDNIKETDINEMLNLQVLTRDRMPLEPVSPRKMMNTAIAAILGLMISVFFVLFMEYWKESGLQVKNAKSCDNTSGVQ</sequence>
<protein>
    <recommendedName>
        <fullName evidence="8">Polysaccharide chain length determinant N-terminal domain-containing protein</fullName>
    </recommendedName>
</protein>
<reference evidence="9 10" key="1">
    <citation type="submission" date="2017-06" db="EMBL/GenBank/DDBJ databases">
        <title>Investigating the central metabolism of Clostridium thermosuccinogenes.</title>
        <authorList>
            <person name="Koendjbiharie J.G."/>
            <person name="van Kranenburg R."/>
        </authorList>
    </citation>
    <scope>NUCLEOTIDE SEQUENCE [LARGE SCALE GENOMIC DNA]</scope>
    <source>
        <strain evidence="9 10">DSM 5806</strain>
    </source>
</reference>
<keyword evidence="6 7" id="KW-0472">Membrane</keyword>
<dbReference type="InterPro" id="IPR050445">
    <property type="entry name" value="Bact_polysacc_biosynth/exp"/>
</dbReference>
<keyword evidence="10" id="KW-1185">Reference proteome</keyword>
<name>A0A2K2F953_9CLOT</name>
<comment type="caution">
    <text evidence="9">The sequence shown here is derived from an EMBL/GenBank/DDBJ whole genome shotgun (WGS) entry which is preliminary data.</text>
</comment>
<dbReference type="PANTHER" id="PTHR32309">
    <property type="entry name" value="TYROSINE-PROTEIN KINASE"/>
    <property type="match status" value="1"/>
</dbReference>
<evidence type="ECO:0000256" key="3">
    <source>
        <dbReference type="ARBA" id="ARBA00022475"/>
    </source>
</evidence>
<evidence type="ECO:0000256" key="4">
    <source>
        <dbReference type="ARBA" id="ARBA00022692"/>
    </source>
</evidence>
<evidence type="ECO:0000259" key="8">
    <source>
        <dbReference type="Pfam" id="PF02706"/>
    </source>
</evidence>
<dbReference type="PANTHER" id="PTHR32309:SF13">
    <property type="entry name" value="FERRIC ENTEROBACTIN TRANSPORT PROTEIN FEPE"/>
    <property type="match status" value="1"/>
</dbReference>
<dbReference type="EMBL" id="NIOJ01000052">
    <property type="protein sequence ID" value="PNT96222.1"/>
    <property type="molecule type" value="Genomic_DNA"/>
</dbReference>
<gene>
    <name evidence="9" type="ORF">CDQ84_15640</name>
</gene>
<dbReference type="Pfam" id="PF02706">
    <property type="entry name" value="Wzz"/>
    <property type="match status" value="1"/>
</dbReference>
<evidence type="ECO:0000256" key="7">
    <source>
        <dbReference type="SAM" id="Phobius"/>
    </source>
</evidence>
<dbReference type="GO" id="GO:0004713">
    <property type="term" value="F:protein tyrosine kinase activity"/>
    <property type="evidence" value="ECO:0007669"/>
    <property type="project" value="TreeGrafter"/>
</dbReference>
<proteinExistence type="inferred from homology"/>
<evidence type="ECO:0000256" key="1">
    <source>
        <dbReference type="ARBA" id="ARBA00004651"/>
    </source>
</evidence>
<evidence type="ECO:0000313" key="10">
    <source>
        <dbReference type="Proteomes" id="UP000236151"/>
    </source>
</evidence>
<feature type="transmembrane region" description="Helical" evidence="7">
    <location>
        <begin position="23"/>
        <end position="44"/>
    </location>
</feature>
<evidence type="ECO:0000256" key="2">
    <source>
        <dbReference type="ARBA" id="ARBA00006683"/>
    </source>
</evidence>
<dbReference type="GO" id="GO:0005886">
    <property type="term" value="C:plasma membrane"/>
    <property type="evidence" value="ECO:0007669"/>
    <property type="project" value="UniProtKB-SubCell"/>
</dbReference>
<dbReference type="AlphaFoldDB" id="A0A2K2F953"/>
<dbReference type="InterPro" id="IPR003856">
    <property type="entry name" value="LPS_length_determ_N"/>
</dbReference>
<evidence type="ECO:0000256" key="5">
    <source>
        <dbReference type="ARBA" id="ARBA00022989"/>
    </source>
</evidence>
<keyword evidence="4 7" id="KW-0812">Transmembrane</keyword>
<comment type="subcellular location">
    <subcellularLocation>
        <location evidence="1">Cell membrane</location>
        <topology evidence="1">Multi-pass membrane protein</topology>
    </subcellularLocation>
</comment>
<evidence type="ECO:0000256" key="6">
    <source>
        <dbReference type="ARBA" id="ARBA00023136"/>
    </source>
</evidence>
<feature type="transmembrane region" description="Helical" evidence="7">
    <location>
        <begin position="290"/>
        <end position="310"/>
    </location>
</feature>
<keyword evidence="5 7" id="KW-1133">Transmembrane helix</keyword>
<dbReference type="KEGG" id="cthd:CDO33_19920"/>